<sequence>MPTTEDQVHDVIRDVLLQPDLQLTDTTTAGDVEGWDSLAHISILFSLESAFGIRFADAEMGSIQNVGELVTLIQAKTGT</sequence>
<keyword evidence="4" id="KW-1185">Reference proteome</keyword>
<evidence type="ECO:0000259" key="1">
    <source>
        <dbReference type="PROSITE" id="PS50075"/>
    </source>
</evidence>
<dbReference type="Gene3D" id="1.10.1200.10">
    <property type="entry name" value="ACP-like"/>
    <property type="match status" value="1"/>
</dbReference>
<evidence type="ECO:0000313" key="2">
    <source>
        <dbReference type="EMBL" id="GEL48462.1"/>
    </source>
</evidence>
<feature type="domain" description="Carrier" evidence="1">
    <location>
        <begin position="1"/>
        <end position="77"/>
    </location>
</feature>
<dbReference type="EMBL" id="JACHDN010000001">
    <property type="protein sequence ID" value="MBB5474807.1"/>
    <property type="molecule type" value="Genomic_DNA"/>
</dbReference>
<dbReference type="Proteomes" id="UP000321723">
    <property type="component" value="Unassembled WGS sequence"/>
</dbReference>
<gene>
    <name evidence="2" type="ORF">CHO01_35780</name>
    <name evidence="3" type="ORF">HNR08_003543</name>
</gene>
<organism evidence="2 4">
    <name type="scientific">Cellulomonas hominis</name>
    <dbReference type="NCBI Taxonomy" id="156981"/>
    <lineage>
        <taxon>Bacteria</taxon>
        <taxon>Bacillati</taxon>
        <taxon>Actinomycetota</taxon>
        <taxon>Actinomycetes</taxon>
        <taxon>Micrococcales</taxon>
        <taxon>Cellulomonadaceae</taxon>
        <taxon>Cellulomonas</taxon>
    </lineage>
</organism>
<evidence type="ECO:0000313" key="3">
    <source>
        <dbReference type="EMBL" id="MBB5474807.1"/>
    </source>
</evidence>
<proteinExistence type="predicted"/>
<evidence type="ECO:0000313" key="4">
    <source>
        <dbReference type="Proteomes" id="UP000321723"/>
    </source>
</evidence>
<dbReference type="InterPro" id="IPR009081">
    <property type="entry name" value="PP-bd_ACP"/>
</dbReference>
<dbReference type="OrthoDB" id="5326335at2"/>
<dbReference type="AlphaFoldDB" id="A0A511FH05"/>
<reference evidence="3 5" key="2">
    <citation type="submission" date="2020-08" db="EMBL/GenBank/DDBJ databases">
        <title>Sequencing the genomes of 1000 actinobacteria strains.</title>
        <authorList>
            <person name="Klenk H.-P."/>
        </authorList>
    </citation>
    <scope>NUCLEOTIDE SEQUENCE [LARGE SCALE GENOMIC DNA]</scope>
    <source>
        <strain evidence="3 5">DSM 9581</strain>
    </source>
</reference>
<dbReference type="Proteomes" id="UP000564629">
    <property type="component" value="Unassembled WGS sequence"/>
</dbReference>
<reference evidence="2 4" key="1">
    <citation type="submission" date="2019-07" db="EMBL/GenBank/DDBJ databases">
        <title>Whole genome shotgun sequence of Cellulomonas hominis NBRC 16055.</title>
        <authorList>
            <person name="Hosoyama A."/>
            <person name="Uohara A."/>
            <person name="Ohji S."/>
            <person name="Ichikawa N."/>
        </authorList>
    </citation>
    <scope>NUCLEOTIDE SEQUENCE [LARGE SCALE GENOMIC DNA]</scope>
    <source>
        <strain evidence="2 4">NBRC 16055</strain>
    </source>
</reference>
<dbReference type="EMBL" id="BJVQ01000082">
    <property type="protein sequence ID" value="GEL48462.1"/>
    <property type="molecule type" value="Genomic_DNA"/>
</dbReference>
<dbReference type="PROSITE" id="PS50075">
    <property type="entry name" value="CARRIER"/>
    <property type="match status" value="1"/>
</dbReference>
<evidence type="ECO:0000313" key="5">
    <source>
        <dbReference type="Proteomes" id="UP000564629"/>
    </source>
</evidence>
<dbReference type="InterPro" id="IPR036736">
    <property type="entry name" value="ACP-like_sf"/>
</dbReference>
<comment type="caution">
    <text evidence="2">The sequence shown here is derived from an EMBL/GenBank/DDBJ whole genome shotgun (WGS) entry which is preliminary data.</text>
</comment>
<accession>A0A511FH05</accession>
<name>A0A511FH05_9CELL</name>
<dbReference type="RefSeq" id="WP_146840451.1">
    <property type="nucleotide sequence ID" value="NZ_BJVQ01000082.1"/>
</dbReference>
<protein>
    <submittedName>
        <fullName evidence="2">Acyl carrier protein</fullName>
    </submittedName>
</protein>
<dbReference type="SUPFAM" id="SSF47336">
    <property type="entry name" value="ACP-like"/>
    <property type="match status" value="1"/>
</dbReference>
<dbReference type="Pfam" id="PF00550">
    <property type="entry name" value="PP-binding"/>
    <property type="match status" value="1"/>
</dbReference>